<dbReference type="InterPro" id="IPR003740">
    <property type="entry name" value="YitT"/>
</dbReference>
<gene>
    <name evidence="8" type="primary">yvjA</name>
    <name evidence="8" type="ORF">XYCOK13_28220</name>
</gene>
<keyword evidence="3 6" id="KW-0812">Transmembrane</keyword>
<dbReference type="Gene3D" id="3.30.70.120">
    <property type="match status" value="1"/>
</dbReference>
<sequence length="294" mass="31246">MMRKARRGQSRIQSNSSLYRLYEYGLLLAGAFVVAASFNLFLNPNQIVSGGVAGISTIAEHVFGFEPAIVQWALNIPIFLAGWWLLGGGFGLKTVLGSIILPFFVLLTSSWSPPTPNLLLAAIYGGIGVGAGIGLVFRGRGSTGGLDTAAQILHKYTGLSLGMALAIFDGAVIVSAGIIFTPEKALYALIGLFVTAKTIDVMQVGFSTSKVAYIISDKAEQLQPVILQDLDRGLTRLHGYGGYTGEQKNVLMVVVAQREIAKLKGLVRSVDPHAFMILSDASEVLGEGFKIGNP</sequence>
<evidence type="ECO:0000256" key="3">
    <source>
        <dbReference type="ARBA" id="ARBA00022692"/>
    </source>
</evidence>
<evidence type="ECO:0000256" key="1">
    <source>
        <dbReference type="ARBA" id="ARBA00004651"/>
    </source>
</evidence>
<evidence type="ECO:0000256" key="6">
    <source>
        <dbReference type="SAM" id="Phobius"/>
    </source>
</evidence>
<keyword evidence="5 6" id="KW-0472">Membrane</keyword>
<accession>A0A8J4H751</accession>
<comment type="subcellular location">
    <subcellularLocation>
        <location evidence="1">Cell membrane</location>
        <topology evidence="1">Multi-pass membrane protein</topology>
    </subcellularLocation>
</comment>
<feature type="transmembrane region" description="Helical" evidence="6">
    <location>
        <begin position="94"/>
        <end position="112"/>
    </location>
</feature>
<dbReference type="InterPro" id="IPR019264">
    <property type="entry name" value="DUF2179"/>
</dbReference>
<evidence type="ECO:0000256" key="5">
    <source>
        <dbReference type="ARBA" id="ARBA00023136"/>
    </source>
</evidence>
<feature type="transmembrane region" description="Helical" evidence="6">
    <location>
        <begin position="158"/>
        <end position="180"/>
    </location>
</feature>
<feature type="transmembrane region" description="Helical" evidence="6">
    <location>
        <begin position="118"/>
        <end position="137"/>
    </location>
</feature>
<feature type="transmembrane region" description="Helical" evidence="6">
    <location>
        <begin position="69"/>
        <end position="87"/>
    </location>
</feature>
<dbReference type="GO" id="GO:0005886">
    <property type="term" value="C:plasma membrane"/>
    <property type="evidence" value="ECO:0007669"/>
    <property type="project" value="UniProtKB-SubCell"/>
</dbReference>
<feature type="transmembrane region" description="Helical" evidence="6">
    <location>
        <begin position="186"/>
        <end position="206"/>
    </location>
</feature>
<dbReference type="PANTHER" id="PTHR33545:SF9">
    <property type="entry name" value="UPF0750 MEMBRANE PROTEIN YITE"/>
    <property type="match status" value="1"/>
</dbReference>
<protein>
    <submittedName>
        <fullName evidence="8">UPF0750 membrane protein YvjA</fullName>
    </submittedName>
</protein>
<organism evidence="8 9">
    <name type="scientific">Xylanibacillus composti</name>
    <dbReference type="NCBI Taxonomy" id="1572762"/>
    <lineage>
        <taxon>Bacteria</taxon>
        <taxon>Bacillati</taxon>
        <taxon>Bacillota</taxon>
        <taxon>Bacilli</taxon>
        <taxon>Bacillales</taxon>
        <taxon>Paenibacillaceae</taxon>
        <taxon>Xylanibacillus</taxon>
    </lineage>
</organism>
<keyword evidence="2" id="KW-1003">Cell membrane</keyword>
<dbReference type="Pfam" id="PF10035">
    <property type="entry name" value="DUF2179"/>
    <property type="match status" value="1"/>
</dbReference>
<dbReference type="RefSeq" id="WP_213412784.1">
    <property type="nucleotide sequence ID" value="NZ_BOVK01000038.1"/>
</dbReference>
<dbReference type="EMBL" id="BOVK01000038">
    <property type="protein sequence ID" value="GIQ69998.1"/>
    <property type="molecule type" value="Genomic_DNA"/>
</dbReference>
<proteinExistence type="predicted"/>
<reference evidence="8" key="1">
    <citation type="submission" date="2021-04" db="EMBL/GenBank/DDBJ databases">
        <title>Draft genome sequence of Xylanibacillus composti strain K13.</title>
        <authorList>
            <person name="Uke A."/>
            <person name="Chhe C."/>
            <person name="Baramee S."/>
            <person name="Kosugi A."/>
        </authorList>
    </citation>
    <scope>NUCLEOTIDE SEQUENCE</scope>
    <source>
        <strain evidence="8">K13</strain>
    </source>
</reference>
<evidence type="ECO:0000313" key="8">
    <source>
        <dbReference type="EMBL" id="GIQ69998.1"/>
    </source>
</evidence>
<feature type="transmembrane region" description="Helical" evidence="6">
    <location>
        <begin position="21"/>
        <end position="42"/>
    </location>
</feature>
<name>A0A8J4H751_9BACL</name>
<dbReference type="PANTHER" id="PTHR33545">
    <property type="entry name" value="UPF0750 MEMBRANE PROTEIN YITT-RELATED"/>
    <property type="match status" value="1"/>
</dbReference>
<feature type="domain" description="DUF2179" evidence="7">
    <location>
        <begin position="232"/>
        <end position="286"/>
    </location>
</feature>
<comment type="caution">
    <text evidence="8">The sequence shown here is derived from an EMBL/GenBank/DDBJ whole genome shotgun (WGS) entry which is preliminary data.</text>
</comment>
<evidence type="ECO:0000259" key="7">
    <source>
        <dbReference type="Pfam" id="PF10035"/>
    </source>
</evidence>
<dbReference type="CDD" id="cd16380">
    <property type="entry name" value="YitT_C"/>
    <property type="match status" value="1"/>
</dbReference>
<keyword evidence="4 6" id="KW-1133">Transmembrane helix</keyword>
<dbReference type="AlphaFoldDB" id="A0A8J4H751"/>
<evidence type="ECO:0000256" key="4">
    <source>
        <dbReference type="ARBA" id="ARBA00022989"/>
    </source>
</evidence>
<dbReference type="PIRSF" id="PIRSF006483">
    <property type="entry name" value="Membrane_protein_YitT"/>
    <property type="match status" value="1"/>
</dbReference>
<dbReference type="Proteomes" id="UP000677918">
    <property type="component" value="Unassembled WGS sequence"/>
</dbReference>
<dbReference type="InterPro" id="IPR015867">
    <property type="entry name" value="N-reg_PII/ATP_PRibTrfase_C"/>
</dbReference>
<evidence type="ECO:0000256" key="2">
    <source>
        <dbReference type="ARBA" id="ARBA00022475"/>
    </source>
</evidence>
<dbReference type="InterPro" id="IPR051461">
    <property type="entry name" value="UPF0750_membrane"/>
</dbReference>
<keyword evidence="9" id="KW-1185">Reference proteome</keyword>
<evidence type="ECO:0000313" key="9">
    <source>
        <dbReference type="Proteomes" id="UP000677918"/>
    </source>
</evidence>
<dbReference type="Pfam" id="PF02588">
    <property type="entry name" value="YitT_membrane"/>
    <property type="match status" value="1"/>
</dbReference>